<dbReference type="Proteomes" id="UP000054408">
    <property type="component" value="Unassembled WGS sequence"/>
</dbReference>
<dbReference type="GO" id="GO:0016624">
    <property type="term" value="F:oxidoreductase activity, acting on the aldehyde or oxo group of donors, disulfide as acceptor"/>
    <property type="evidence" value="ECO:0007669"/>
    <property type="project" value="InterPro"/>
</dbReference>
<dbReference type="EMBL" id="GL349433">
    <property type="protein sequence ID" value="KNC45901.1"/>
    <property type="molecule type" value="Genomic_DNA"/>
</dbReference>
<dbReference type="Pfam" id="PF02779">
    <property type="entry name" value="Transket_pyr"/>
    <property type="match status" value="1"/>
</dbReference>
<comment type="similarity">
    <text evidence="2">Belongs to the alpha-ketoglutarate dehydrogenase family.</text>
</comment>
<evidence type="ECO:0000256" key="4">
    <source>
        <dbReference type="ARBA" id="ARBA00023052"/>
    </source>
</evidence>
<dbReference type="InterPro" id="IPR042179">
    <property type="entry name" value="KGD_C_sf"/>
</dbReference>
<organism evidence="6 7">
    <name type="scientific">Thecamonas trahens ATCC 50062</name>
    <dbReference type="NCBI Taxonomy" id="461836"/>
    <lineage>
        <taxon>Eukaryota</taxon>
        <taxon>Apusozoa</taxon>
        <taxon>Apusomonadida</taxon>
        <taxon>Apusomonadidae</taxon>
        <taxon>Thecamonas</taxon>
    </lineage>
</organism>
<dbReference type="OrthoDB" id="413077at2759"/>
<dbReference type="AlphaFoldDB" id="A0A0L0D100"/>
<dbReference type="PIRSF" id="PIRSF000157">
    <property type="entry name" value="Oxoglu_dh_E1"/>
    <property type="match status" value="1"/>
</dbReference>
<evidence type="ECO:0000256" key="1">
    <source>
        <dbReference type="ARBA" id="ARBA00001964"/>
    </source>
</evidence>
<dbReference type="InterPro" id="IPR005475">
    <property type="entry name" value="Transketolase-like_Pyr-bd"/>
</dbReference>
<dbReference type="OMA" id="PAQYYHV"/>
<dbReference type="Gene3D" id="3.40.50.970">
    <property type="match status" value="1"/>
</dbReference>
<dbReference type="NCBIfam" id="NF006914">
    <property type="entry name" value="PRK09404.1"/>
    <property type="match status" value="1"/>
</dbReference>
<evidence type="ECO:0000256" key="2">
    <source>
        <dbReference type="ARBA" id="ARBA00006936"/>
    </source>
</evidence>
<sequence>MLRSTHVSWGAVNSTLSWVAKVASGKTAQVGGITAVSAGMARAMTMGMSKASGQMINSLMGSRNYFVLAETAEERTNQNTHANLVRLASAYRTCGHAAARLDPLGLSVVPREDIPELDPAHYGLEVEGAAGEQVVSTLGLVFMPDGAGGFKSEATVKDVVAHLQAAFTGDIGAELHVPDAVERRWLTERVEAMAGGTQPAALVDASKRTELAKLLVESEGFDNFMQKKFAFVKRYGLEGAEAMLVALEGMFEASTANSISDMTIVMPHRGRLNFLTGLLKTDPALIFGKLKGKSEIPEGIRGSGDVLSHLAVSTDLPYAGGARVESGSELHVSLIHNPSHLEHANPVALGKVRSRQRELGPSAMCLMLHGDAAFAGQGVIQESFMMSSLPSYSTAGTVHLIVNNQLGFTASHADYRSSRYSSDVGKVVCTPVLHVNGENPEAVYAASQLAVDFRAKFHRDIIVDMVAYRRRGHNELDEPAFTQPLMYEAIRKRESLPKMYSAKLADEGVADPEIITASAAAAEAKLEERLAAAESPDYTPPANHLGGKWAEFKQTDDATVPVETGVSLETLRAIGKASVSPRMKKLDAGDGLDWATAESLAWGSLLADGYDVRISGQDVGRGTFSHRHVYLYDQGSSSRVVPLNDIGVDGQGTLHIANSSLSEMAVLGFEYGFAMDDPKTLVMWEAQFGDFANGAQTIFDQFIASGEQKWLRQNGLVTMLPHGFDGAGPEHSSARIERFLQLCDGDIKCTSKDPNMFVINPTTPANYFHALRRQMVRDFRKPLIIISPKTLLRLRECTSSLTDMAEGTAFQPVFDDVSIEDKAAVDRVLLCSGKIYYDLVKRRDEAGLTDSTAIIRLEELHPFPLDAMASILDSYSRADNYVWVQEEPANNGAWRYVDPRLRQIISSRKHLSYAGRPPMAAVAVAHAATHKAEIEAFMSKAFAL</sequence>
<gene>
    <name evidence="6" type="ORF">AMSG_00015</name>
</gene>
<name>A0A0L0D100_THETB</name>
<protein>
    <submittedName>
        <fullName evidence="6">Oxoglutarate dehydrogenase (Succinyl-transferring), E1 component</fullName>
    </submittedName>
</protein>
<evidence type="ECO:0000313" key="7">
    <source>
        <dbReference type="Proteomes" id="UP000054408"/>
    </source>
</evidence>
<dbReference type="InterPro" id="IPR001017">
    <property type="entry name" value="DH_E1"/>
</dbReference>
<dbReference type="RefSeq" id="XP_013762889.1">
    <property type="nucleotide sequence ID" value="XM_013907435.1"/>
</dbReference>
<dbReference type="Pfam" id="PF16870">
    <property type="entry name" value="OxoGdeHyase_C"/>
    <property type="match status" value="1"/>
</dbReference>
<dbReference type="PANTHER" id="PTHR23152:SF4">
    <property type="entry name" value="2-OXOADIPATE DEHYDROGENASE COMPLEX COMPONENT E1"/>
    <property type="match status" value="1"/>
</dbReference>
<dbReference type="SUPFAM" id="SSF52518">
    <property type="entry name" value="Thiamin diphosphate-binding fold (THDP-binding)"/>
    <property type="match status" value="2"/>
</dbReference>
<dbReference type="eggNOG" id="KOG0451">
    <property type="taxonomic scope" value="Eukaryota"/>
</dbReference>
<reference evidence="6 7" key="1">
    <citation type="submission" date="2010-05" db="EMBL/GenBank/DDBJ databases">
        <title>The Genome Sequence of Thecamonas trahens ATCC 50062.</title>
        <authorList>
            <consortium name="The Broad Institute Genome Sequencing Platform"/>
            <person name="Russ C."/>
            <person name="Cuomo C."/>
            <person name="Shea T."/>
            <person name="Young S.K."/>
            <person name="Zeng Q."/>
            <person name="Koehrsen M."/>
            <person name="Haas B."/>
            <person name="Borodovsky M."/>
            <person name="Guigo R."/>
            <person name="Alvarado L."/>
            <person name="Berlin A."/>
            <person name="Bochicchio J."/>
            <person name="Borenstein D."/>
            <person name="Chapman S."/>
            <person name="Chen Z."/>
            <person name="Freedman E."/>
            <person name="Gellesch M."/>
            <person name="Goldberg J."/>
            <person name="Griggs A."/>
            <person name="Gujja S."/>
            <person name="Heilman E."/>
            <person name="Heiman D."/>
            <person name="Hepburn T."/>
            <person name="Howarth C."/>
            <person name="Jen D."/>
            <person name="Larson L."/>
            <person name="Mehta T."/>
            <person name="Park D."/>
            <person name="Pearson M."/>
            <person name="Roberts A."/>
            <person name="Saif S."/>
            <person name="Shenoy N."/>
            <person name="Sisk P."/>
            <person name="Stolte C."/>
            <person name="Sykes S."/>
            <person name="Thomson T."/>
            <person name="Walk T."/>
            <person name="White J."/>
            <person name="Yandava C."/>
            <person name="Burger G."/>
            <person name="Gray M.W."/>
            <person name="Holland P.W.H."/>
            <person name="King N."/>
            <person name="Lang F.B.F."/>
            <person name="Roger A.J."/>
            <person name="Ruiz-Trillo I."/>
            <person name="Lander E."/>
            <person name="Nusbaum C."/>
        </authorList>
    </citation>
    <scope>NUCLEOTIDE SEQUENCE [LARGE SCALE GENOMIC DNA]</scope>
    <source>
        <strain evidence="6 7">ATCC 50062</strain>
    </source>
</reference>
<feature type="domain" description="Transketolase-like pyrimidine-binding" evidence="5">
    <location>
        <begin position="592"/>
        <end position="794"/>
    </location>
</feature>
<dbReference type="Gene3D" id="1.10.287.1150">
    <property type="entry name" value="TPP helical domain"/>
    <property type="match status" value="1"/>
</dbReference>
<evidence type="ECO:0000313" key="6">
    <source>
        <dbReference type="EMBL" id="KNC45901.1"/>
    </source>
</evidence>
<proteinExistence type="inferred from homology"/>
<dbReference type="InterPro" id="IPR011603">
    <property type="entry name" value="2oxoglutarate_DH_E1"/>
</dbReference>
<dbReference type="InterPro" id="IPR029061">
    <property type="entry name" value="THDP-binding"/>
</dbReference>
<dbReference type="SMART" id="SM00861">
    <property type="entry name" value="Transket_pyr"/>
    <property type="match status" value="1"/>
</dbReference>
<dbReference type="NCBIfam" id="TIGR00239">
    <property type="entry name" value="2oxo_dh_E1"/>
    <property type="match status" value="1"/>
</dbReference>
<keyword evidence="4" id="KW-0786">Thiamine pyrophosphate</keyword>
<evidence type="ECO:0000256" key="3">
    <source>
        <dbReference type="ARBA" id="ARBA00023002"/>
    </source>
</evidence>
<dbReference type="GeneID" id="25559847"/>
<dbReference type="STRING" id="461836.A0A0L0D100"/>
<accession>A0A0L0D100</accession>
<dbReference type="Gene3D" id="3.40.50.11610">
    <property type="entry name" value="Multifunctional 2-oxoglutarate metabolism enzyme, C-terminal domain"/>
    <property type="match status" value="1"/>
</dbReference>
<dbReference type="Pfam" id="PF00676">
    <property type="entry name" value="E1_dh"/>
    <property type="match status" value="1"/>
</dbReference>
<comment type="cofactor">
    <cofactor evidence="1">
        <name>thiamine diphosphate</name>
        <dbReference type="ChEBI" id="CHEBI:58937"/>
    </cofactor>
</comment>
<evidence type="ECO:0000259" key="5">
    <source>
        <dbReference type="SMART" id="SM00861"/>
    </source>
</evidence>
<dbReference type="InterPro" id="IPR031717">
    <property type="entry name" value="ODO-1/KGD_C"/>
</dbReference>
<keyword evidence="7" id="KW-1185">Reference proteome</keyword>
<dbReference type="PANTHER" id="PTHR23152">
    <property type="entry name" value="2-OXOGLUTARATE DEHYDROGENASE"/>
    <property type="match status" value="1"/>
</dbReference>
<keyword evidence="3" id="KW-0560">Oxidoreductase</keyword>
<dbReference type="Gene3D" id="3.40.50.12470">
    <property type="match status" value="1"/>
</dbReference>
<dbReference type="GO" id="GO:0030976">
    <property type="term" value="F:thiamine pyrophosphate binding"/>
    <property type="evidence" value="ECO:0007669"/>
    <property type="project" value="InterPro"/>
</dbReference>
<dbReference type="CDD" id="cd02016">
    <property type="entry name" value="TPP_E1_OGDC_like"/>
    <property type="match status" value="1"/>
</dbReference>